<sequence length="432" mass="49327">MFIFLRLKLFNRLKPKSEFNKNIFTLLSGTIIAQAIPIAISPILTRIYTPDDFGVFALFLAISSVFGSISTAKYELAIALPKKDEDAINILALGFVITCFISLFILCGVIIFGRYFTKLLGNEEIYLWLYFIPLTVFFLGIFNLLSYFNVRKKNYTTLKNANIIKSIIFCIVQLAVGLLKPGALGLILGDLVSKMSANLRLAKNIYTDKTLMSSISKPKMLAIAKRYKDFAKVYALSSLFDNFCKQLVFIMIPKIFSLTFSGFFFLPHKMIELTSALISNSVSQVYLQKISENKNNRIGNLGIFKSTLKKLFVFALFIGVVGYFVSPYIFPFIFGKDWVVSGVIAQYIFIIFVVKFCVDSLKVTLITYMELKKLAFWQYLYFGTSSIFFGICLILKVNLKIFLVLFAIHEYLLYGLCLFLIFRTIYKFDNIK</sequence>
<evidence type="ECO:0000256" key="1">
    <source>
        <dbReference type="ARBA" id="ARBA00004651"/>
    </source>
</evidence>
<name>A0A855N3L2_CAMHY</name>
<dbReference type="EMBL" id="NIQP01000003">
    <property type="protein sequence ID" value="PPB72184.1"/>
    <property type="molecule type" value="Genomic_DNA"/>
</dbReference>
<feature type="transmembrane region" description="Helical" evidence="6">
    <location>
        <begin position="56"/>
        <end position="76"/>
    </location>
</feature>
<dbReference type="Pfam" id="PF13440">
    <property type="entry name" value="Polysacc_synt_3"/>
    <property type="match status" value="1"/>
</dbReference>
<feature type="transmembrane region" description="Helical" evidence="6">
    <location>
        <begin position="379"/>
        <end position="397"/>
    </location>
</feature>
<gene>
    <name evidence="7" type="ORF">CDQ78_04425</name>
</gene>
<dbReference type="PANTHER" id="PTHR30250:SF28">
    <property type="entry name" value="POLYSACCHARIDE BIOSYNTHESIS PROTEIN"/>
    <property type="match status" value="1"/>
</dbReference>
<proteinExistence type="predicted"/>
<reference evidence="7 8" key="1">
    <citation type="submission" date="2017-06" db="EMBL/GenBank/DDBJ databases">
        <title>Updating the genomic taxonomy and epidemiology of Campylobacter hyointestinalis; discovery in New Zealand farmed ruminants.</title>
        <authorList>
            <person name="Wilkinson D.A."/>
            <person name="Fayaz A."/>
            <person name="Biggs P.J."/>
            <person name="Midwinter A.C."/>
        </authorList>
    </citation>
    <scope>NUCLEOTIDE SEQUENCE [LARGE SCALE GENOMIC DNA]</scope>
    <source>
        <strain evidence="7 8">S1614a</strain>
    </source>
</reference>
<evidence type="ECO:0008006" key="9">
    <source>
        <dbReference type="Google" id="ProtNLM"/>
    </source>
</evidence>
<evidence type="ECO:0000256" key="5">
    <source>
        <dbReference type="ARBA" id="ARBA00023136"/>
    </source>
</evidence>
<feature type="transmembrane region" description="Helical" evidence="6">
    <location>
        <begin position="403"/>
        <end position="422"/>
    </location>
</feature>
<feature type="transmembrane region" description="Helical" evidence="6">
    <location>
        <begin position="247"/>
        <end position="266"/>
    </location>
</feature>
<protein>
    <recommendedName>
        <fullName evidence="9">Polysaccharide biosynthesis protein</fullName>
    </recommendedName>
</protein>
<keyword evidence="2" id="KW-1003">Cell membrane</keyword>
<organism evidence="7 8">
    <name type="scientific">Campylobacter hyointestinalis subsp. hyointestinalis</name>
    <dbReference type="NCBI Taxonomy" id="91352"/>
    <lineage>
        <taxon>Bacteria</taxon>
        <taxon>Pseudomonadati</taxon>
        <taxon>Campylobacterota</taxon>
        <taxon>Epsilonproteobacteria</taxon>
        <taxon>Campylobacterales</taxon>
        <taxon>Campylobacteraceae</taxon>
        <taxon>Campylobacter</taxon>
    </lineage>
</organism>
<feature type="transmembrane region" description="Helical" evidence="6">
    <location>
        <begin position="166"/>
        <end position="188"/>
    </location>
</feature>
<comment type="caution">
    <text evidence="7">The sequence shown here is derived from an EMBL/GenBank/DDBJ whole genome shotgun (WGS) entry which is preliminary data.</text>
</comment>
<evidence type="ECO:0000256" key="4">
    <source>
        <dbReference type="ARBA" id="ARBA00022989"/>
    </source>
</evidence>
<comment type="subcellular location">
    <subcellularLocation>
        <location evidence="1">Cell membrane</location>
        <topology evidence="1">Multi-pass membrane protein</topology>
    </subcellularLocation>
</comment>
<dbReference type="AlphaFoldDB" id="A0A855N3L2"/>
<keyword evidence="5 6" id="KW-0472">Membrane</keyword>
<evidence type="ECO:0000256" key="6">
    <source>
        <dbReference type="SAM" id="Phobius"/>
    </source>
</evidence>
<evidence type="ECO:0000313" key="7">
    <source>
        <dbReference type="EMBL" id="PPB72184.1"/>
    </source>
</evidence>
<evidence type="ECO:0000256" key="2">
    <source>
        <dbReference type="ARBA" id="ARBA00022475"/>
    </source>
</evidence>
<feature type="transmembrane region" description="Helical" evidence="6">
    <location>
        <begin position="88"/>
        <end position="113"/>
    </location>
</feature>
<evidence type="ECO:0000256" key="3">
    <source>
        <dbReference type="ARBA" id="ARBA00022692"/>
    </source>
</evidence>
<feature type="transmembrane region" description="Helical" evidence="6">
    <location>
        <begin position="339"/>
        <end position="358"/>
    </location>
</feature>
<feature type="transmembrane region" description="Helical" evidence="6">
    <location>
        <begin position="21"/>
        <end position="44"/>
    </location>
</feature>
<keyword evidence="4 6" id="KW-1133">Transmembrane helix</keyword>
<keyword evidence="3 6" id="KW-0812">Transmembrane</keyword>
<feature type="transmembrane region" description="Helical" evidence="6">
    <location>
        <begin position="125"/>
        <end position="145"/>
    </location>
</feature>
<accession>A0A855N3L2</accession>
<dbReference type="Proteomes" id="UP000239685">
    <property type="component" value="Unassembled WGS sequence"/>
</dbReference>
<evidence type="ECO:0000313" key="8">
    <source>
        <dbReference type="Proteomes" id="UP000239685"/>
    </source>
</evidence>
<dbReference type="PANTHER" id="PTHR30250">
    <property type="entry name" value="PST FAMILY PREDICTED COLANIC ACID TRANSPORTER"/>
    <property type="match status" value="1"/>
</dbReference>
<dbReference type="InterPro" id="IPR050833">
    <property type="entry name" value="Poly_Biosynth_Transport"/>
</dbReference>
<dbReference type="GO" id="GO:0005886">
    <property type="term" value="C:plasma membrane"/>
    <property type="evidence" value="ECO:0007669"/>
    <property type="project" value="UniProtKB-SubCell"/>
</dbReference>
<feature type="transmembrane region" description="Helical" evidence="6">
    <location>
        <begin position="311"/>
        <end position="333"/>
    </location>
</feature>